<dbReference type="Pfam" id="PF02628">
    <property type="entry name" value="COX15-CtaA"/>
    <property type="match status" value="1"/>
</dbReference>
<feature type="transmembrane region" description="Helical" evidence="12">
    <location>
        <begin position="93"/>
        <end position="118"/>
    </location>
</feature>
<keyword evidence="10" id="KW-1015">Disulfide bond</keyword>
<comment type="caution">
    <text evidence="13">The sequence shown here is derived from an EMBL/GenBank/DDBJ whole genome shotgun (WGS) entry which is preliminary data.</text>
</comment>
<evidence type="ECO:0000256" key="2">
    <source>
        <dbReference type="ARBA" id="ARBA00022475"/>
    </source>
</evidence>
<reference evidence="13" key="1">
    <citation type="submission" date="2018-04" db="EMBL/GenBank/DDBJ databases">
        <title>Draft genome sequence of the Candidatus Spirobacillus cienkowskii, a pathogen of freshwater Daphnia species, reconstructed from hemolymph metagenomic reads.</title>
        <authorList>
            <person name="Bresciani L."/>
            <person name="Lemos L.N."/>
            <person name="Wale N."/>
            <person name="Lin J.Y."/>
            <person name="Fernandes G.R."/>
            <person name="Duffy M.A."/>
            <person name="Rodrigues J.M."/>
        </authorList>
    </citation>
    <scope>NUCLEOTIDE SEQUENCE [LARGE SCALE GENOMIC DNA]</scope>
    <source>
        <strain evidence="13">Binning01</strain>
    </source>
</reference>
<dbReference type="InterPro" id="IPR050450">
    <property type="entry name" value="COX15/CtaA_HemeA_synthase"/>
</dbReference>
<comment type="pathway">
    <text evidence="11">Porphyrin-containing compound metabolism.</text>
</comment>
<dbReference type="GO" id="GO:0016020">
    <property type="term" value="C:membrane"/>
    <property type="evidence" value="ECO:0007669"/>
    <property type="project" value="UniProtKB-SubCell"/>
</dbReference>
<feature type="transmembrane region" description="Helical" evidence="12">
    <location>
        <begin position="130"/>
        <end position="154"/>
    </location>
</feature>
<evidence type="ECO:0000256" key="11">
    <source>
        <dbReference type="ARBA" id="ARBA00023444"/>
    </source>
</evidence>
<evidence type="ECO:0000256" key="10">
    <source>
        <dbReference type="ARBA" id="ARBA00023157"/>
    </source>
</evidence>
<evidence type="ECO:0000256" key="12">
    <source>
        <dbReference type="SAM" id="Phobius"/>
    </source>
</evidence>
<keyword evidence="9 12" id="KW-0472">Membrane</keyword>
<organism evidence="13 14">
    <name type="scientific">Spirobacillus cienkowskii</name>
    <dbReference type="NCBI Taxonomy" id="495820"/>
    <lineage>
        <taxon>Bacteria</taxon>
        <taxon>Pseudomonadati</taxon>
        <taxon>Bdellovibrionota</taxon>
        <taxon>Oligoflexia</taxon>
        <taxon>Silvanigrellales</taxon>
        <taxon>Spirobacillus</taxon>
    </lineage>
</organism>
<evidence type="ECO:0000256" key="9">
    <source>
        <dbReference type="ARBA" id="ARBA00023136"/>
    </source>
</evidence>
<proteinExistence type="predicted"/>
<evidence type="ECO:0000256" key="7">
    <source>
        <dbReference type="ARBA" id="ARBA00023004"/>
    </source>
</evidence>
<dbReference type="AlphaFoldDB" id="A0A369KPZ2"/>
<evidence type="ECO:0000313" key="14">
    <source>
        <dbReference type="Proteomes" id="UP000253934"/>
    </source>
</evidence>
<dbReference type="PANTHER" id="PTHR35457">
    <property type="entry name" value="HEME A SYNTHASE"/>
    <property type="match status" value="1"/>
</dbReference>
<dbReference type="PANTHER" id="PTHR35457:SF1">
    <property type="entry name" value="HEME A SYNTHASE"/>
    <property type="match status" value="1"/>
</dbReference>
<keyword evidence="8" id="KW-0350">Heme biosynthesis</keyword>
<keyword evidence="7" id="KW-0408">Iron</keyword>
<dbReference type="GO" id="GO:0016491">
    <property type="term" value="F:oxidoreductase activity"/>
    <property type="evidence" value="ECO:0007669"/>
    <property type="project" value="UniProtKB-KW"/>
</dbReference>
<keyword evidence="2" id="KW-1003">Cell membrane</keyword>
<keyword evidence="14" id="KW-1185">Reference proteome</keyword>
<evidence type="ECO:0000256" key="5">
    <source>
        <dbReference type="ARBA" id="ARBA00022989"/>
    </source>
</evidence>
<accession>A0A369KPZ2</accession>
<dbReference type="GO" id="GO:0006784">
    <property type="term" value="P:heme A biosynthetic process"/>
    <property type="evidence" value="ECO:0007669"/>
    <property type="project" value="InterPro"/>
</dbReference>
<keyword evidence="3 12" id="KW-0812">Transmembrane</keyword>
<comment type="subcellular location">
    <subcellularLocation>
        <location evidence="1">Membrane</location>
        <topology evidence="1">Multi-pass membrane protein</topology>
    </subcellularLocation>
</comment>
<keyword evidence="4" id="KW-0479">Metal-binding</keyword>
<keyword evidence="5 12" id="KW-1133">Transmembrane helix</keyword>
<dbReference type="Proteomes" id="UP000253934">
    <property type="component" value="Unassembled WGS sequence"/>
</dbReference>
<feature type="transmembrane region" description="Helical" evidence="12">
    <location>
        <begin position="166"/>
        <end position="188"/>
    </location>
</feature>
<protein>
    <submittedName>
        <fullName evidence="13">Heme A synthase</fullName>
    </submittedName>
</protein>
<feature type="transmembrane region" description="Helical" evidence="12">
    <location>
        <begin position="279"/>
        <end position="301"/>
    </location>
</feature>
<dbReference type="GO" id="GO:0046872">
    <property type="term" value="F:metal ion binding"/>
    <property type="evidence" value="ECO:0007669"/>
    <property type="project" value="UniProtKB-KW"/>
</dbReference>
<dbReference type="RefSeq" id="WP_338636377.1">
    <property type="nucleotide sequence ID" value="NZ_CP146516.1"/>
</dbReference>
<sequence length="311" mass="34548">MLNLKNYSKYAWFFLVFNFYTILGGAYVRATGSGAGCGEHWPLCNGEVVPNFSTMHTVVEYTHRISSGFVAIGAIVLLIWAIKITRKKDPVRISAIVAFLFVVFEALLGAGLVLFGLVADNSSVTRAIVMSLHLVGTFILIASIALTAAWSSGFPKPKFNFKVKKIVPFIILITGMFIVGISGAITALGDTLFRPKYLGEGLIQDLTQADHFLKSLRVYHPVFAVLISFYAIVFAWKYTKNNSSKILKKITLLITIIFPTQIVLGFVNILLLAPTWAQMIHLLLADLAWVFCILLCSQILTEKNNFKKLYQ</sequence>
<evidence type="ECO:0000256" key="4">
    <source>
        <dbReference type="ARBA" id="ARBA00022723"/>
    </source>
</evidence>
<feature type="transmembrane region" description="Helical" evidence="12">
    <location>
        <begin position="250"/>
        <end position="273"/>
    </location>
</feature>
<feature type="transmembrane region" description="Helical" evidence="12">
    <location>
        <begin position="218"/>
        <end position="238"/>
    </location>
</feature>
<evidence type="ECO:0000256" key="3">
    <source>
        <dbReference type="ARBA" id="ARBA00022692"/>
    </source>
</evidence>
<evidence type="ECO:0000256" key="8">
    <source>
        <dbReference type="ARBA" id="ARBA00023133"/>
    </source>
</evidence>
<evidence type="ECO:0000256" key="6">
    <source>
        <dbReference type="ARBA" id="ARBA00023002"/>
    </source>
</evidence>
<feature type="transmembrane region" description="Helical" evidence="12">
    <location>
        <begin position="61"/>
        <end position="81"/>
    </location>
</feature>
<evidence type="ECO:0000313" key="13">
    <source>
        <dbReference type="EMBL" id="RDB35440.1"/>
    </source>
</evidence>
<dbReference type="EMBL" id="QOVW01000085">
    <property type="protein sequence ID" value="RDB35440.1"/>
    <property type="molecule type" value="Genomic_DNA"/>
</dbReference>
<evidence type="ECO:0000256" key="1">
    <source>
        <dbReference type="ARBA" id="ARBA00004141"/>
    </source>
</evidence>
<feature type="transmembrane region" description="Helical" evidence="12">
    <location>
        <begin position="12"/>
        <end position="30"/>
    </location>
</feature>
<dbReference type="InterPro" id="IPR003780">
    <property type="entry name" value="COX15/CtaA_fam"/>
</dbReference>
<gene>
    <name evidence="13" type="ORF">DCC88_10045</name>
</gene>
<name>A0A369KPZ2_9BACT</name>
<keyword evidence="6" id="KW-0560">Oxidoreductase</keyword>